<dbReference type="EMBL" id="BSXS01004368">
    <property type="protein sequence ID" value="GME82876.1"/>
    <property type="molecule type" value="Genomic_DNA"/>
</dbReference>
<evidence type="ECO:0000313" key="1">
    <source>
        <dbReference type="EMBL" id="GME82876.1"/>
    </source>
</evidence>
<organism evidence="1 2">
    <name type="scientific">Ambrosiozyma monospora</name>
    <name type="common">Yeast</name>
    <name type="synonym">Endomycopsis monosporus</name>
    <dbReference type="NCBI Taxonomy" id="43982"/>
    <lineage>
        <taxon>Eukaryota</taxon>
        <taxon>Fungi</taxon>
        <taxon>Dikarya</taxon>
        <taxon>Ascomycota</taxon>
        <taxon>Saccharomycotina</taxon>
        <taxon>Pichiomycetes</taxon>
        <taxon>Pichiales</taxon>
        <taxon>Pichiaceae</taxon>
        <taxon>Ambrosiozyma</taxon>
    </lineage>
</organism>
<accession>A0ACB5T7T6</accession>
<reference evidence="1" key="1">
    <citation type="submission" date="2023-04" db="EMBL/GenBank/DDBJ databases">
        <title>Ambrosiozyma monospora NBRC 10751.</title>
        <authorList>
            <person name="Ichikawa N."/>
            <person name="Sato H."/>
            <person name="Tonouchi N."/>
        </authorList>
    </citation>
    <scope>NUCLEOTIDE SEQUENCE</scope>
    <source>
        <strain evidence="1">NBRC 10751</strain>
    </source>
</reference>
<protein>
    <submittedName>
        <fullName evidence="1">Unnamed protein product</fullName>
    </submittedName>
</protein>
<comment type="caution">
    <text evidence="1">The sequence shown here is derived from an EMBL/GenBank/DDBJ whole genome shotgun (WGS) entry which is preliminary data.</text>
</comment>
<dbReference type="Proteomes" id="UP001165064">
    <property type="component" value="Unassembled WGS sequence"/>
</dbReference>
<keyword evidence="2" id="KW-1185">Reference proteome</keyword>
<proteinExistence type="predicted"/>
<name>A0ACB5T7T6_AMBMO</name>
<evidence type="ECO:0000313" key="2">
    <source>
        <dbReference type="Proteomes" id="UP001165064"/>
    </source>
</evidence>
<sequence>MTTLQRFISSSVYRASRPSLTIRLPLFVRRYSTPLPTSPHNASIQYNQESKLLKHFLSYAERNTSKRPTYFFFKLLDPPPPPDILSRYSSNGNNKDLINSNQPQSETPKPLPGDEEITIQQLLADNGNDINITISNFVNLEKREMFKCRSMDNLLDYIVETLQEQAQEQLKGSLGLSFQSYTYLMYYASKYGTTVQVAQIFRTMVIQEGMIPSIDVFNCIFLGSHSPALWEQLLKILKVMHVKVDYNTWYLMFISLKDSNLKDFLLQYMMEKKINTYPITSFILNWRLEMSDGSHQKAVFWMINNNLKFPEEFNGYLNQLILDTFIKLPLDKTAIDDGHKRRFEYNVSRYSVNPSKDIYTLEPRDDVNKFISKMIHSSDGTRQSVTKKIDTIRTQIIPNHAKELNQESWESITYLHCISYRFRTAQKFLSDFKVPITIDIMRNFMKYSLSATFPRSKLEVFQILCQLKHMPTLTTNFDIWHSIMAKFSDDPEKQLQLVEIMKLFNVHTPAMQLYALMAKYKLVGDATKVAEWIIENEVGEEDYITSIGMDFLIEQCLAKKNEVAVYNLLNSQMKPLYSTAAKLMLTYFTKQDKLIRARVFLDLLSQKHHRSFKFSYSDYEIFDDVMLIDLKTCVEEANKERSYLIDQLDEFKDDIPEKQVVEMFSKLTENGLVKNDDLYTTMIKPKKIRYLKQTLFEYRFDRDPNDVIESILRDPRSGFVTREKPLIFRYVTKIPPASITATSRSMVIRFLAHGQPKRMYKYLNAMLAENLYPSREDLNYALFLLFNSKSSTHKNKAGIWVLDLFNRIGHSPDTTTCYLLYAGLESKYLHQTMEDLIASQLVAFDTSKCI</sequence>
<gene>
    <name evidence="1" type="ORF">Amon02_000580200</name>
</gene>